<gene>
    <name evidence="1" type="ORF">A11S_1189</name>
</gene>
<dbReference type="STRING" id="349215.A11S_1189"/>
<protein>
    <submittedName>
        <fullName evidence="1">Uncharacterized protein</fullName>
    </submittedName>
</protein>
<dbReference type="EMBL" id="CP003538">
    <property type="protein sequence ID" value="AGH98003.1"/>
    <property type="molecule type" value="Genomic_DNA"/>
</dbReference>
<proteinExistence type="predicted"/>
<name>M4VFP1_9BACT</name>
<dbReference type="Proteomes" id="UP000011932">
    <property type="component" value="Chromosome"/>
</dbReference>
<sequence>MCDWVRFVRHGVIPYAVLFMKGRILSRQRRNVYIVTATGHSDKNTY</sequence>
<dbReference type="AlphaFoldDB" id="M4VFP1"/>
<organism evidence="1 2">
    <name type="scientific">Micavibrio aeruginosavorus EPB</name>
    <dbReference type="NCBI Taxonomy" id="349215"/>
    <lineage>
        <taxon>Bacteria</taxon>
        <taxon>Pseudomonadati</taxon>
        <taxon>Bdellovibrionota</taxon>
        <taxon>Bdellovibrionia</taxon>
        <taxon>Bdellovibrionales</taxon>
        <taxon>Pseudobdellovibrionaceae</taxon>
        <taxon>Micavibrio</taxon>
    </lineage>
</organism>
<dbReference type="KEGG" id="man:A11S_1189"/>
<accession>M4VFP1</accession>
<evidence type="ECO:0000313" key="1">
    <source>
        <dbReference type="EMBL" id="AGH98003.1"/>
    </source>
</evidence>
<reference evidence="1 2" key="1">
    <citation type="journal article" date="2013" name="ISME J.">
        <title>By their genes ye shall know them: genomic signatures of predatory bacteria.</title>
        <authorList>
            <person name="Pasternak Z."/>
            <person name="Pietrokovski S."/>
            <person name="Rotem O."/>
            <person name="Gophna U."/>
            <person name="Lurie-Weinberger M.N."/>
            <person name="Jurkevitch E."/>
        </authorList>
    </citation>
    <scope>NUCLEOTIDE SEQUENCE [LARGE SCALE GENOMIC DNA]</scope>
    <source>
        <strain evidence="1">EPB</strain>
    </source>
</reference>
<dbReference type="HOGENOM" id="CLU_3185771_0_0_5"/>
<evidence type="ECO:0000313" key="2">
    <source>
        <dbReference type="Proteomes" id="UP000011932"/>
    </source>
</evidence>